<proteinExistence type="predicted"/>
<accession>A0A3G5ABN6</accession>
<dbReference type="PROSITE" id="PS51722">
    <property type="entry name" value="G_TR_2"/>
    <property type="match status" value="1"/>
</dbReference>
<dbReference type="EMBL" id="MK072413">
    <property type="protein sequence ID" value="AYV84625.1"/>
    <property type="molecule type" value="Genomic_DNA"/>
</dbReference>
<evidence type="ECO:0000256" key="5">
    <source>
        <dbReference type="ARBA" id="ARBA00024731"/>
    </source>
</evidence>
<keyword evidence="2" id="KW-0963">Cytoplasm</keyword>
<dbReference type="InterPro" id="IPR009000">
    <property type="entry name" value="Transl_B-barrel_sf"/>
</dbReference>
<evidence type="ECO:0000256" key="2">
    <source>
        <dbReference type="ARBA" id="ARBA00022490"/>
    </source>
</evidence>
<dbReference type="FunFam" id="2.40.30.10:FF:000010">
    <property type="entry name" value="Translation elongation factor 2"/>
    <property type="match status" value="1"/>
</dbReference>
<keyword evidence="7" id="KW-0648">Protein biosynthesis</keyword>
<sequence>MAAECTETVVASAVVVSDEKIAVETKVTVHHAHKIRNVSVIAHVDHGKTSLTDSILERAGLVSKEKAGKARLTDNRKDEIERGITIKSTGVTILIDDLKINLVDSPGHADFNSEVSAALRITDGAIVVVDAVEGVSIQTETVLRQALAEQVTPILVINKIDRYFSELNLDAETAYHKMDNIITSINALIQTYRTDDDFSLGPEKGNVFFTSALYNWGFGLKHFAKLYSKKVILSEEKLMGYLWGDYYLNPKTKKITTDKSVLGAVRVFNKLVYEVIQDLYNSIKEAGAPLVGTERTASQQSGYEKFIEIMGKLDINLGKQEMELTGKDLFKAVMQEFTPLCDALIDGMRDHLPSPQKAQMYRVKSLYDGPLDDDVAKAIRNCDPDGPLMIFISKNVPTVDNSRFYAFGRIFSGTVHAGQKVTILASNYVRGMGKTDFYEGKAVQAVSIMVGNKFIQTDKIPCGNTCGLSGIDAFFLKSATITNVKDPYPIKMMRLNVNPVVQVAIKVKNSIDLPKLALGIKKLVRSDPCVVSFMTDNGETVIGCAGMLHLEISLNDLREFMHDAEIVVSVPVIPFRETVSERSPVCLSKSPNGHNRIWVTAEPLSDALIKDLEEKNLDLKDMKALGRKLVDQYGWEPDSARKIWAFGPEGDDLNILVDGSKGVSYLHEVKGGVIAGFLDVCQKGPLAEEKLRGIKFTITDIELHADSIHRGQGQTQIMTNRSMTASILTGGPKLVEPYYALDVQVPDRDVSVVYDVVGYKGGKIINEKRVEGTLVKILSGYLAVSESIGFDALIRERTSGSAYCSMVFSHWEHMEKGDPLDPDSKVRKIIMDNRARKGGRCEADIPPLARFLDKL</sequence>
<protein>
    <recommendedName>
        <fullName evidence="1">Elongation factor 2</fullName>
    </recommendedName>
</protein>
<dbReference type="SMART" id="SM00838">
    <property type="entry name" value="EFG_C"/>
    <property type="match status" value="1"/>
</dbReference>
<dbReference type="Pfam" id="PF03764">
    <property type="entry name" value="EFG_IV"/>
    <property type="match status" value="1"/>
</dbReference>
<keyword evidence="3" id="KW-0547">Nucleotide-binding</keyword>
<dbReference type="Gene3D" id="3.40.50.300">
    <property type="entry name" value="P-loop containing nucleotide triphosphate hydrolases"/>
    <property type="match status" value="1"/>
</dbReference>
<reference evidence="7" key="1">
    <citation type="submission" date="2018-10" db="EMBL/GenBank/DDBJ databases">
        <title>Hidden diversity of soil giant viruses.</title>
        <authorList>
            <person name="Schulz F."/>
            <person name="Alteio L."/>
            <person name="Goudeau D."/>
            <person name="Ryan E.M."/>
            <person name="Malmstrom R.R."/>
            <person name="Blanchard J."/>
            <person name="Woyke T."/>
        </authorList>
    </citation>
    <scope>NUCLEOTIDE SEQUENCE</scope>
    <source>
        <strain evidence="7">HYV1</strain>
    </source>
</reference>
<dbReference type="InterPro" id="IPR020568">
    <property type="entry name" value="Ribosomal_Su5_D2-typ_SF"/>
</dbReference>
<comment type="function">
    <text evidence="5">Catalyzes the GTP-dependent ribosomal translocation step during translation elongation. During this step, the ribosome changes from the pre-translocational (PRE) to the post-translocational (POST) state as the newly formed A-site-bound peptidyl-tRNA and P-site-bound deacylated tRNA move to the P and E sites, respectively. Catalyzes the coordinated movement of the two tRNA molecules, the mRNA and conformational changes in the ribosome.</text>
</comment>
<evidence type="ECO:0000256" key="4">
    <source>
        <dbReference type="ARBA" id="ARBA00023134"/>
    </source>
</evidence>
<dbReference type="Pfam" id="PF00679">
    <property type="entry name" value="EFG_C"/>
    <property type="match status" value="1"/>
</dbReference>
<dbReference type="InterPro" id="IPR041095">
    <property type="entry name" value="EFG_II"/>
</dbReference>
<dbReference type="InterPro" id="IPR027417">
    <property type="entry name" value="P-loop_NTPase"/>
</dbReference>
<keyword evidence="7" id="KW-0251">Elongation factor</keyword>
<dbReference type="InterPro" id="IPR000640">
    <property type="entry name" value="EFG_V-like"/>
</dbReference>
<dbReference type="Pfam" id="PF00009">
    <property type="entry name" value="GTP_EFTU"/>
    <property type="match status" value="1"/>
</dbReference>
<keyword evidence="4" id="KW-0342">GTP-binding</keyword>
<feature type="domain" description="Tr-type G" evidence="6">
    <location>
        <begin position="33"/>
        <end position="251"/>
    </location>
</feature>
<dbReference type="SUPFAM" id="SSF52540">
    <property type="entry name" value="P-loop containing nucleoside triphosphate hydrolases"/>
    <property type="match status" value="1"/>
</dbReference>
<dbReference type="InterPro" id="IPR005517">
    <property type="entry name" value="Transl_elong_EFG/EF2_IV"/>
</dbReference>
<evidence type="ECO:0000256" key="1">
    <source>
        <dbReference type="ARBA" id="ARBA00017891"/>
    </source>
</evidence>
<dbReference type="SUPFAM" id="SSF54211">
    <property type="entry name" value="Ribosomal protein S5 domain 2-like"/>
    <property type="match status" value="1"/>
</dbReference>
<dbReference type="InterPro" id="IPR014721">
    <property type="entry name" value="Ribsml_uS5_D2-typ_fold_subgr"/>
</dbReference>
<dbReference type="SUPFAM" id="SSF50447">
    <property type="entry name" value="Translation proteins"/>
    <property type="match status" value="1"/>
</dbReference>
<dbReference type="PANTHER" id="PTHR42908:SF3">
    <property type="entry name" value="ELONGATION FACTOR-LIKE GTPASE 1"/>
    <property type="match status" value="1"/>
</dbReference>
<dbReference type="CDD" id="cd16268">
    <property type="entry name" value="EF2_II"/>
    <property type="match status" value="1"/>
</dbReference>
<organism evidence="7">
    <name type="scientific">Hyperionvirus sp</name>
    <dbReference type="NCBI Taxonomy" id="2487770"/>
    <lineage>
        <taxon>Viruses</taxon>
        <taxon>Varidnaviria</taxon>
        <taxon>Bamfordvirae</taxon>
        <taxon>Nucleocytoviricota</taxon>
        <taxon>Megaviricetes</taxon>
        <taxon>Imitervirales</taxon>
        <taxon>Mimiviridae</taxon>
        <taxon>Klosneuvirinae</taxon>
    </lineage>
</organism>
<dbReference type="FunFam" id="3.30.70.870:FF:000002">
    <property type="entry name" value="Translation elongation factor 2"/>
    <property type="match status" value="1"/>
</dbReference>
<dbReference type="PANTHER" id="PTHR42908">
    <property type="entry name" value="TRANSLATION ELONGATION FACTOR-RELATED"/>
    <property type="match status" value="1"/>
</dbReference>
<dbReference type="Gene3D" id="3.30.70.240">
    <property type="match status" value="1"/>
</dbReference>
<dbReference type="Gene3D" id="3.30.230.10">
    <property type="match status" value="1"/>
</dbReference>
<name>A0A3G5ABN6_9VIRU</name>
<dbReference type="GO" id="GO:0005525">
    <property type="term" value="F:GTP binding"/>
    <property type="evidence" value="ECO:0007669"/>
    <property type="project" value="UniProtKB-KW"/>
</dbReference>
<dbReference type="NCBIfam" id="TIGR00231">
    <property type="entry name" value="small_GTP"/>
    <property type="match status" value="1"/>
</dbReference>
<dbReference type="InterPro" id="IPR005225">
    <property type="entry name" value="Small_GTP-bd"/>
</dbReference>
<dbReference type="CDD" id="cd01681">
    <property type="entry name" value="aeEF2_snRNP_like_IV"/>
    <property type="match status" value="1"/>
</dbReference>
<dbReference type="SMART" id="SM00889">
    <property type="entry name" value="EFG_IV"/>
    <property type="match status" value="1"/>
</dbReference>
<dbReference type="Gene3D" id="3.30.70.870">
    <property type="entry name" value="Elongation Factor G (Translational Gtpase), domain 3"/>
    <property type="match status" value="1"/>
</dbReference>
<dbReference type="SUPFAM" id="SSF54980">
    <property type="entry name" value="EF-G C-terminal domain-like"/>
    <property type="match status" value="2"/>
</dbReference>
<evidence type="ECO:0000256" key="3">
    <source>
        <dbReference type="ARBA" id="ARBA00022741"/>
    </source>
</evidence>
<dbReference type="PRINTS" id="PR00315">
    <property type="entry name" value="ELONGATNFCT"/>
</dbReference>
<dbReference type="GO" id="GO:1990904">
    <property type="term" value="C:ribonucleoprotein complex"/>
    <property type="evidence" value="ECO:0007669"/>
    <property type="project" value="TreeGrafter"/>
</dbReference>
<dbReference type="InterPro" id="IPR035647">
    <property type="entry name" value="EFG_III/V"/>
</dbReference>
<evidence type="ECO:0000313" key="7">
    <source>
        <dbReference type="EMBL" id="AYV84625.1"/>
    </source>
</evidence>
<dbReference type="InterPro" id="IPR000795">
    <property type="entry name" value="T_Tr_GTP-bd_dom"/>
</dbReference>
<dbReference type="GO" id="GO:0003924">
    <property type="term" value="F:GTPase activity"/>
    <property type="evidence" value="ECO:0007669"/>
    <property type="project" value="InterPro"/>
</dbReference>
<gene>
    <name evidence="7" type="ORF">Hyperionvirus31_15</name>
</gene>
<dbReference type="Pfam" id="PF14492">
    <property type="entry name" value="EFG_III"/>
    <property type="match status" value="1"/>
</dbReference>
<dbReference type="Gene3D" id="2.40.30.10">
    <property type="entry name" value="Translation factors"/>
    <property type="match status" value="1"/>
</dbReference>
<evidence type="ECO:0000259" key="6">
    <source>
        <dbReference type="PROSITE" id="PS51722"/>
    </source>
</evidence>